<evidence type="ECO:0000256" key="7">
    <source>
        <dbReference type="ARBA" id="ARBA00023136"/>
    </source>
</evidence>
<dbReference type="SUPFAM" id="SSF49464">
    <property type="entry name" value="Carboxypeptidase regulatory domain-like"/>
    <property type="match status" value="1"/>
</dbReference>
<organism evidence="15 16">
    <name type="scientific">Flaviaesturariibacter flavus</name>
    <dbReference type="NCBI Taxonomy" id="2502780"/>
    <lineage>
        <taxon>Bacteria</taxon>
        <taxon>Pseudomonadati</taxon>
        <taxon>Bacteroidota</taxon>
        <taxon>Chitinophagia</taxon>
        <taxon>Chitinophagales</taxon>
        <taxon>Chitinophagaceae</taxon>
        <taxon>Flaviaestuariibacter</taxon>
    </lineage>
</organism>
<feature type="domain" description="TonB-dependent receptor-like beta-barrel" evidence="13">
    <location>
        <begin position="392"/>
        <end position="776"/>
    </location>
</feature>
<evidence type="ECO:0000313" key="15">
    <source>
        <dbReference type="EMBL" id="TCJ19564.1"/>
    </source>
</evidence>
<dbReference type="RefSeq" id="WP_131445412.1">
    <property type="nucleotide sequence ID" value="NZ_SJZI01000001.1"/>
</dbReference>
<dbReference type="Gene3D" id="2.60.40.1120">
    <property type="entry name" value="Carboxypeptidase-like, regulatory domain"/>
    <property type="match status" value="1"/>
</dbReference>
<evidence type="ECO:0000256" key="5">
    <source>
        <dbReference type="ARBA" id="ARBA00022729"/>
    </source>
</evidence>
<dbReference type="NCBIfam" id="TIGR04057">
    <property type="entry name" value="SusC_RagA_signa"/>
    <property type="match status" value="1"/>
</dbReference>
<dbReference type="Pfam" id="PF07715">
    <property type="entry name" value="Plug"/>
    <property type="match status" value="1"/>
</dbReference>
<dbReference type="Proteomes" id="UP000295334">
    <property type="component" value="Unassembled WGS sequence"/>
</dbReference>
<dbReference type="SUPFAM" id="SSF56935">
    <property type="entry name" value="Porins"/>
    <property type="match status" value="1"/>
</dbReference>
<keyword evidence="16" id="KW-1185">Reference proteome</keyword>
<evidence type="ECO:0000256" key="10">
    <source>
        <dbReference type="PROSITE-ProRule" id="PRU01360"/>
    </source>
</evidence>
<feature type="chain" id="PRO_5020316728" evidence="12">
    <location>
        <begin position="33"/>
        <end position="1049"/>
    </location>
</feature>
<comment type="subcellular location">
    <subcellularLocation>
        <location evidence="1 10">Cell outer membrane</location>
        <topology evidence="1 10">Multi-pass membrane protein</topology>
    </subcellularLocation>
</comment>
<keyword evidence="5 12" id="KW-0732">Signal</keyword>
<evidence type="ECO:0000259" key="13">
    <source>
        <dbReference type="Pfam" id="PF00593"/>
    </source>
</evidence>
<dbReference type="InterPro" id="IPR039426">
    <property type="entry name" value="TonB-dep_rcpt-like"/>
</dbReference>
<dbReference type="InterPro" id="IPR036942">
    <property type="entry name" value="Beta-barrel_TonB_sf"/>
</dbReference>
<dbReference type="InterPro" id="IPR012910">
    <property type="entry name" value="Plug_dom"/>
</dbReference>
<comment type="caution">
    <text evidence="15">The sequence shown here is derived from an EMBL/GenBank/DDBJ whole genome shotgun (WGS) entry which is preliminary data.</text>
</comment>
<dbReference type="InterPro" id="IPR037066">
    <property type="entry name" value="Plug_dom_sf"/>
</dbReference>
<name>A0A4R1BPM4_9BACT</name>
<dbReference type="Pfam" id="PF00593">
    <property type="entry name" value="TonB_dep_Rec_b-barrel"/>
    <property type="match status" value="1"/>
</dbReference>
<keyword evidence="3 10" id="KW-1134">Transmembrane beta strand</keyword>
<dbReference type="InterPro" id="IPR023996">
    <property type="entry name" value="TonB-dep_OMP_SusC/RagA"/>
</dbReference>
<feature type="domain" description="TonB-dependent receptor plug" evidence="14">
    <location>
        <begin position="127"/>
        <end position="234"/>
    </location>
</feature>
<dbReference type="GO" id="GO:0015344">
    <property type="term" value="F:siderophore uptake transmembrane transporter activity"/>
    <property type="evidence" value="ECO:0007669"/>
    <property type="project" value="TreeGrafter"/>
</dbReference>
<evidence type="ECO:0000313" key="16">
    <source>
        <dbReference type="Proteomes" id="UP000295334"/>
    </source>
</evidence>
<dbReference type="AlphaFoldDB" id="A0A4R1BPM4"/>
<dbReference type="NCBIfam" id="TIGR04056">
    <property type="entry name" value="OMP_RagA_SusC"/>
    <property type="match status" value="1"/>
</dbReference>
<dbReference type="InterPro" id="IPR008969">
    <property type="entry name" value="CarboxyPept-like_regulatory"/>
</dbReference>
<evidence type="ECO:0000256" key="6">
    <source>
        <dbReference type="ARBA" id="ARBA00023077"/>
    </source>
</evidence>
<keyword evidence="7 10" id="KW-0472">Membrane</keyword>
<dbReference type="EMBL" id="SJZI01000001">
    <property type="protein sequence ID" value="TCJ19564.1"/>
    <property type="molecule type" value="Genomic_DNA"/>
</dbReference>
<evidence type="ECO:0000256" key="11">
    <source>
        <dbReference type="RuleBase" id="RU003357"/>
    </source>
</evidence>
<protein>
    <submittedName>
        <fullName evidence="15">SusC/RagA family TonB-linked outer membrane protein</fullName>
    </submittedName>
</protein>
<evidence type="ECO:0000256" key="3">
    <source>
        <dbReference type="ARBA" id="ARBA00022452"/>
    </source>
</evidence>
<keyword evidence="8" id="KW-0675">Receptor</keyword>
<dbReference type="OrthoDB" id="9768177at2"/>
<dbReference type="InterPro" id="IPR023997">
    <property type="entry name" value="TonB-dep_OMP_SusC/RagA_CS"/>
</dbReference>
<comment type="similarity">
    <text evidence="10 11">Belongs to the TonB-dependent receptor family.</text>
</comment>
<keyword evidence="6 11" id="KW-0798">TonB box</keyword>
<evidence type="ECO:0000256" key="1">
    <source>
        <dbReference type="ARBA" id="ARBA00004571"/>
    </source>
</evidence>
<dbReference type="InterPro" id="IPR000531">
    <property type="entry name" value="Beta-barrel_TonB"/>
</dbReference>
<proteinExistence type="inferred from homology"/>
<evidence type="ECO:0000256" key="4">
    <source>
        <dbReference type="ARBA" id="ARBA00022692"/>
    </source>
</evidence>
<evidence type="ECO:0000259" key="14">
    <source>
        <dbReference type="Pfam" id="PF07715"/>
    </source>
</evidence>
<dbReference type="Pfam" id="PF13715">
    <property type="entry name" value="CarbopepD_reg_2"/>
    <property type="match status" value="1"/>
</dbReference>
<keyword evidence="4 10" id="KW-0812">Transmembrane</keyword>
<keyword evidence="2 10" id="KW-0813">Transport</keyword>
<dbReference type="PANTHER" id="PTHR30069:SF29">
    <property type="entry name" value="HEMOGLOBIN AND HEMOGLOBIN-HAPTOGLOBIN-BINDING PROTEIN 1-RELATED"/>
    <property type="match status" value="1"/>
</dbReference>
<evidence type="ECO:0000256" key="12">
    <source>
        <dbReference type="SAM" id="SignalP"/>
    </source>
</evidence>
<sequence length="1049" mass="115867">MERLRVNLAPAKRIKCWLAFFVLLLLTGSVSAQSLQVGGTVRDSKGNRLPGISVTVKGSNGGSTTDSLGAFSVAVPSTNSVLVFSGVGLVDKEQVVGDRRLLNVTLTEKPNNLDEVVVIGYGQTVRKRDIGGSIASVSNKQIQERQPINLFDALQGQAAGVLVMNDNGEPGAQGSIQIRGANTFSADGNSPLYVVDGVITDNAAAINPNDIERVEILKDAASASIYGARSAAGVILITTKRGKEGKARLDVQYSKVFGWLAHKLPAANASELRYYRKIQNGNLNGTSGSFTDSLNPSFNSDNDYQDLLLGNTGNRDDIKMSISGAQKTLNYYASMNFINDRGIALNTWNKSVQSRINTEFQASPKFKYTTNLSFYWSFGNFTSINNSLKPVFDRPSYLRVYNPDGSLTSYLNSKRNPVANALMEDNTRETFKAQMNHQIDFQIYKDLKFTTAFNAQLTNFQGFYFMPRFLDDNGNENIGRNDLNKSFDWMLQSYLNYNRKFGSHSIVGLLGVSKEREKDDLLHMEGEDFVIETAHYVKGAFISNLTKQNATAATVSTASAFGRLIYSFRDKYIVQGNFRRDATSRFADESRVGNFYSGSLAWRFSSERFMDWAGNYLTDGKLRASWGQLGNDRVGNYDYLQIMTQGANSYNGVAGASLSGTLGNRDLRWEATEQKNLGLDLSFLKGRVSLTADYYVKTTHDLLYNKALPFEVGYSGGTKVNIGTIETRGLEFQLMSTPVATRNFTWNLNGNIAFERGRIKSLGGGQPFITGKWYIEEGGRLGNFYGWTNLGVYPTDAHNAYDQNGNKLTPVGLTIVQGSTPRNSTVTVQGYELNGKPYTDSIYRKRGNGLVLLGGDTEWEDLNNDGVIDDKDRHIIGNAQPDFYLGVINTFTYKQWSLNVIVNATIGGKVFNSFKQGLTNNSSSNGPALPEAIYGAWVRQGQEGAVYPYFPDKDTRGSQRGSGNSYFLEDGSFIRLSSARLTYRFKAATAKKAFLNNASLYVYGINLLTWTNYSGYDPEFSSGNALQLGDDNGRYPKRRELGLGLNIQL</sequence>
<dbReference type="GO" id="GO:0044718">
    <property type="term" value="P:siderophore transmembrane transport"/>
    <property type="evidence" value="ECO:0007669"/>
    <property type="project" value="TreeGrafter"/>
</dbReference>
<gene>
    <name evidence="15" type="ORF">EPD60_00115</name>
</gene>
<keyword evidence="9 10" id="KW-0998">Cell outer membrane</keyword>
<dbReference type="GO" id="GO:0009279">
    <property type="term" value="C:cell outer membrane"/>
    <property type="evidence" value="ECO:0007669"/>
    <property type="project" value="UniProtKB-SubCell"/>
</dbReference>
<feature type="signal peptide" evidence="12">
    <location>
        <begin position="1"/>
        <end position="32"/>
    </location>
</feature>
<evidence type="ECO:0000256" key="2">
    <source>
        <dbReference type="ARBA" id="ARBA00022448"/>
    </source>
</evidence>
<reference evidence="15 16" key="1">
    <citation type="submission" date="2019-03" db="EMBL/GenBank/DDBJ databases">
        <authorList>
            <person name="Kim M.K.M."/>
        </authorList>
    </citation>
    <scope>NUCLEOTIDE SEQUENCE [LARGE SCALE GENOMIC DNA]</scope>
    <source>
        <strain evidence="15 16">17J68-12</strain>
    </source>
</reference>
<evidence type="ECO:0000256" key="8">
    <source>
        <dbReference type="ARBA" id="ARBA00023170"/>
    </source>
</evidence>
<evidence type="ECO:0000256" key="9">
    <source>
        <dbReference type="ARBA" id="ARBA00023237"/>
    </source>
</evidence>
<dbReference type="PROSITE" id="PS52016">
    <property type="entry name" value="TONB_DEPENDENT_REC_3"/>
    <property type="match status" value="1"/>
</dbReference>
<dbReference type="Gene3D" id="2.40.170.20">
    <property type="entry name" value="TonB-dependent receptor, beta-barrel domain"/>
    <property type="match status" value="1"/>
</dbReference>
<dbReference type="PANTHER" id="PTHR30069">
    <property type="entry name" value="TONB-DEPENDENT OUTER MEMBRANE RECEPTOR"/>
    <property type="match status" value="1"/>
</dbReference>
<accession>A0A4R1BPM4</accession>
<dbReference type="Gene3D" id="2.170.130.10">
    <property type="entry name" value="TonB-dependent receptor, plug domain"/>
    <property type="match status" value="1"/>
</dbReference>